<proteinExistence type="predicted"/>
<keyword evidence="3 5" id="KW-1133">Transmembrane helix</keyword>
<keyword evidence="4 5" id="KW-0472">Membrane</keyword>
<dbReference type="RefSeq" id="WP_338684422.1">
    <property type="nucleotide sequence ID" value="NZ_AP024702.1"/>
</dbReference>
<dbReference type="Pfam" id="PF04138">
    <property type="entry name" value="GtrA_DPMS_TM"/>
    <property type="match status" value="1"/>
</dbReference>
<accession>A0ABN6H6R3</accession>
<sequence length="140" mass="15788">MATEPKHHGLHPLGKLFRFLLVGIPAFLIAIPLNLLLVETLGWPKPAAYALVQVVQVGINFFACILFVFRRDTSRNLLSQFLLFVSGILAARILDWGLYSLLVKLVPFHYILLQLFNAGLFSVAKFVFARRVLEGVGRQR</sequence>
<evidence type="ECO:0000259" key="6">
    <source>
        <dbReference type="Pfam" id="PF04138"/>
    </source>
</evidence>
<evidence type="ECO:0000313" key="7">
    <source>
        <dbReference type="EMBL" id="BCX48299.1"/>
    </source>
</evidence>
<reference evidence="7 8" key="1">
    <citation type="submission" date="2021-06" db="EMBL/GenBank/DDBJ databases">
        <title>Complete genome of Haloferula helveola possessing various polysaccharide degrading enzymes.</title>
        <authorList>
            <person name="Takami H."/>
            <person name="Huang C."/>
            <person name="Hamasaki K."/>
        </authorList>
    </citation>
    <scope>NUCLEOTIDE SEQUENCE [LARGE SCALE GENOMIC DNA]</scope>
    <source>
        <strain evidence="7 8">CN-1</strain>
    </source>
</reference>
<feature type="transmembrane region" description="Helical" evidence="5">
    <location>
        <begin position="81"/>
        <end position="102"/>
    </location>
</feature>
<protein>
    <recommendedName>
        <fullName evidence="6">GtrA/DPMS transmembrane domain-containing protein</fullName>
    </recommendedName>
</protein>
<keyword evidence="8" id="KW-1185">Reference proteome</keyword>
<evidence type="ECO:0000256" key="4">
    <source>
        <dbReference type="ARBA" id="ARBA00023136"/>
    </source>
</evidence>
<feature type="transmembrane region" description="Helical" evidence="5">
    <location>
        <begin position="108"/>
        <end position="128"/>
    </location>
</feature>
<name>A0ABN6H6R3_9BACT</name>
<comment type="subcellular location">
    <subcellularLocation>
        <location evidence="1">Membrane</location>
        <topology evidence="1">Multi-pass membrane protein</topology>
    </subcellularLocation>
</comment>
<gene>
    <name evidence="7" type="ORF">HAHE_22070</name>
</gene>
<evidence type="ECO:0000256" key="1">
    <source>
        <dbReference type="ARBA" id="ARBA00004141"/>
    </source>
</evidence>
<feature type="transmembrane region" description="Helical" evidence="5">
    <location>
        <begin position="16"/>
        <end position="35"/>
    </location>
</feature>
<keyword evidence="2 5" id="KW-0812">Transmembrane</keyword>
<dbReference type="EMBL" id="AP024702">
    <property type="protein sequence ID" value="BCX48299.1"/>
    <property type="molecule type" value="Genomic_DNA"/>
</dbReference>
<evidence type="ECO:0000256" key="3">
    <source>
        <dbReference type="ARBA" id="ARBA00022989"/>
    </source>
</evidence>
<dbReference type="InterPro" id="IPR007267">
    <property type="entry name" value="GtrA_DPMS_TM"/>
</dbReference>
<evidence type="ECO:0000313" key="8">
    <source>
        <dbReference type="Proteomes" id="UP001374893"/>
    </source>
</evidence>
<dbReference type="Proteomes" id="UP001374893">
    <property type="component" value="Chromosome"/>
</dbReference>
<organism evidence="7 8">
    <name type="scientific">Haloferula helveola</name>
    <dbReference type="NCBI Taxonomy" id="490095"/>
    <lineage>
        <taxon>Bacteria</taxon>
        <taxon>Pseudomonadati</taxon>
        <taxon>Verrucomicrobiota</taxon>
        <taxon>Verrucomicrobiia</taxon>
        <taxon>Verrucomicrobiales</taxon>
        <taxon>Verrucomicrobiaceae</taxon>
        <taxon>Haloferula</taxon>
    </lineage>
</organism>
<feature type="domain" description="GtrA/DPMS transmembrane" evidence="6">
    <location>
        <begin position="18"/>
        <end position="132"/>
    </location>
</feature>
<evidence type="ECO:0000256" key="2">
    <source>
        <dbReference type="ARBA" id="ARBA00022692"/>
    </source>
</evidence>
<feature type="transmembrane region" description="Helical" evidence="5">
    <location>
        <begin position="47"/>
        <end position="69"/>
    </location>
</feature>
<evidence type="ECO:0000256" key="5">
    <source>
        <dbReference type="SAM" id="Phobius"/>
    </source>
</evidence>